<dbReference type="CDD" id="cd17549">
    <property type="entry name" value="REC_DctD-like"/>
    <property type="match status" value="1"/>
</dbReference>
<protein>
    <recommendedName>
        <fullName evidence="3">Nif-specific regulatory protein</fullName>
    </recommendedName>
</protein>
<dbReference type="EMBL" id="QETF01000005">
    <property type="protein sequence ID" value="PWG17386.1"/>
    <property type="molecule type" value="Genomic_DNA"/>
</dbReference>
<keyword evidence="9" id="KW-0010">Activator</keyword>
<dbReference type="PROSITE" id="PS00688">
    <property type="entry name" value="SIGMA54_INTERACT_3"/>
    <property type="match status" value="1"/>
</dbReference>
<dbReference type="InterPro" id="IPR002197">
    <property type="entry name" value="HTH_Fis"/>
</dbReference>
<dbReference type="GO" id="GO:0043565">
    <property type="term" value="F:sequence-specific DNA binding"/>
    <property type="evidence" value="ECO:0007669"/>
    <property type="project" value="InterPro"/>
</dbReference>
<dbReference type="GO" id="GO:0000160">
    <property type="term" value="P:phosphorelay signal transduction system"/>
    <property type="evidence" value="ECO:0007669"/>
    <property type="project" value="UniProtKB-KW"/>
</dbReference>
<dbReference type="OrthoDB" id="9802388at2"/>
<dbReference type="CDD" id="cd00009">
    <property type="entry name" value="AAA"/>
    <property type="match status" value="1"/>
</dbReference>
<evidence type="ECO:0000256" key="8">
    <source>
        <dbReference type="ARBA" id="ARBA00023015"/>
    </source>
</evidence>
<evidence type="ECO:0000256" key="2">
    <source>
        <dbReference type="ARBA" id="ARBA00011135"/>
    </source>
</evidence>
<evidence type="ECO:0000259" key="13">
    <source>
        <dbReference type="PROSITE" id="PS50110"/>
    </source>
</evidence>
<keyword evidence="10" id="KW-0804">Transcription</keyword>
<dbReference type="RefSeq" id="WP_109387752.1">
    <property type="nucleotide sequence ID" value="NZ_QETF01000005.1"/>
</dbReference>
<evidence type="ECO:0000256" key="6">
    <source>
        <dbReference type="ARBA" id="ARBA00022840"/>
    </source>
</evidence>
<evidence type="ECO:0000256" key="3">
    <source>
        <dbReference type="ARBA" id="ARBA00015308"/>
    </source>
</evidence>
<dbReference type="InterPro" id="IPR027417">
    <property type="entry name" value="P-loop_NTPase"/>
</dbReference>
<dbReference type="InterPro" id="IPR009057">
    <property type="entry name" value="Homeodomain-like_sf"/>
</dbReference>
<keyword evidence="5" id="KW-0547">Nucleotide-binding</keyword>
<evidence type="ECO:0000256" key="4">
    <source>
        <dbReference type="ARBA" id="ARBA00022553"/>
    </source>
</evidence>
<dbReference type="PROSITE" id="PS50045">
    <property type="entry name" value="SIGMA54_INTERACT_4"/>
    <property type="match status" value="1"/>
</dbReference>
<comment type="function">
    <text evidence="1">Required for activation of most nif operons, which are directly involved in nitrogen fixation.</text>
</comment>
<evidence type="ECO:0000256" key="9">
    <source>
        <dbReference type="ARBA" id="ARBA00023159"/>
    </source>
</evidence>
<dbReference type="PROSITE" id="PS50110">
    <property type="entry name" value="RESPONSE_REGULATORY"/>
    <property type="match status" value="1"/>
</dbReference>
<dbReference type="Pfam" id="PF02954">
    <property type="entry name" value="HTH_8"/>
    <property type="match status" value="1"/>
</dbReference>
<dbReference type="GO" id="GO:0006355">
    <property type="term" value="P:regulation of DNA-templated transcription"/>
    <property type="evidence" value="ECO:0007669"/>
    <property type="project" value="InterPro"/>
</dbReference>
<dbReference type="SUPFAM" id="SSF46689">
    <property type="entry name" value="Homeodomain-like"/>
    <property type="match status" value="1"/>
</dbReference>
<dbReference type="InterPro" id="IPR001789">
    <property type="entry name" value="Sig_transdc_resp-reg_receiver"/>
</dbReference>
<name>A0A2V1P4Z6_9RHOB</name>
<dbReference type="SUPFAM" id="SSF52172">
    <property type="entry name" value="CheY-like"/>
    <property type="match status" value="1"/>
</dbReference>
<dbReference type="FunFam" id="3.40.50.300:FF:000006">
    <property type="entry name" value="DNA-binding transcriptional regulator NtrC"/>
    <property type="match status" value="1"/>
</dbReference>
<dbReference type="SMART" id="SM00382">
    <property type="entry name" value="AAA"/>
    <property type="match status" value="1"/>
</dbReference>
<dbReference type="InterPro" id="IPR002078">
    <property type="entry name" value="Sigma_54_int"/>
</dbReference>
<dbReference type="AlphaFoldDB" id="A0A2V1P4Z6"/>
<dbReference type="Pfam" id="PF00072">
    <property type="entry name" value="Response_reg"/>
    <property type="match status" value="1"/>
</dbReference>
<feature type="domain" description="Sigma-54 factor interaction" evidence="12">
    <location>
        <begin position="145"/>
        <end position="374"/>
    </location>
</feature>
<dbReference type="InterPro" id="IPR058031">
    <property type="entry name" value="AAA_lid_NorR"/>
</dbReference>
<keyword evidence="15" id="KW-1185">Reference proteome</keyword>
<dbReference type="Proteomes" id="UP000245293">
    <property type="component" value="Unassembled WGS sequence"/>
</dbReference>
<feature type="modified residue" description="4-aspartylphosphate" evidence="11">
    <location>
        <position position="54"/>
    </location>
</feature>
<keyword evidence="8" id="KW-0805">Transcription regulation</keyword>
<dbReference type="Gene3D" id="3.40.50.2300">
    <property type="match status" value="1"/>
</dbReference>
<evidence type="ECO:0000313" key="15">
    <source>
        <dbReference type="Proteomes" id="UP000245293"/>
    </source>
</evidence>
<dbReference type="Gene3D" id="1.10.10.60">
    <property type="entry name" value="Homeodomain-like"/>
    <property type="match status" value="1"/>
</dbReference>
<evidence type="ECO:0000256" key="7">
    <source>
        <dbReference type="ARBA" id="ARBA00023012"/>
    </source>
</evidence>
<feature type="domain" description="Response regulatory" evidence="13">
    <location>
        <begin position="5"/>
        <end position="119"/>
    </location>
</feature>
<comment type="subunit">
    <text evidence="2">Interacts with sigma-54.</text>
</comment>
<dbReference type="InterPro" id="IPR025944">
    <property type="entry name" value="Sigma_54_int_dom_CS"/>
</dbReference>
<keyword evidence="7" id="KW-0902">Two-component regulatory system</keyword>
<keyword evidence="4 11" id="KW-0597">Phosphoprotein</keyword>
<dbReference type="PANTHER" id="PTHR32071:SF57">
    <property type="entry name" value="C4-DICARBOXYLATE TRANSPORT TRANSCRIPTIONAL REGULATORY PROTEIN DCTD"/>
    <property type="match status" value="1"/>
</dbReference>
<comment type="caution">
    <text evidence="14">The sequence shown here is derived from an EMBL/GenBank/DDBJ whole genome shotgun (WGS) entry which is preliminary data.</text>
</comment>
<evidence type="ECO:0000256" key="11">
    <source>
        <dbReference type="PROSITE-ProRule" id="PRU00169"/>
    </source>
</evidence>
<accession>A0A2V1P4Z6</accession>
<dbReference type="GO" id="GO:0005524">
    <property type="term" value="F:ATP binding"/>
    <property type="evidence" value="ECO:0007669"/>
    <property type="project" value="UniProtKB-KW"/>
</dbReference>
<dbReference type="Pfam" id="PF25601">
    <property type="entry name" value="AAA_lid_14"/>
    <property type="match status" value="1"/>
</dbReference>
<proteinExistence type="predicted"/>
<dbReference type="Gene3D" id="1.10.8.60">
    <property type="match status" value="1"/>
</dbReference>
<dbReference type="SMART" id="SM00448">
    <property type="entry name" value="REC"/>
    <property type="match status" value="1"/>
</dbReference>
<organism evidence="14 15">
    <name type="scientific">Salibaculum griseiflavum</name>
    <dbReference type="NCBI Taxonomy" id="1914409"/>
    <lineage>
        <taxon>Bacteria</taxon>
        <taxon>Pseudomonadati</taxon>
        <taxon>Pseudomonadota</taxon>
        <taxon>Alphaproteobacteria</taxon>
        <taxon>Rhodobacterales</taxon>
        <taxon>Roseobacteraceae</taxon>
        <taxon>Salibaculum</taxon>
    </lineage>
</organism>
<evidence type="ECO:0000256" key="10">
    <source>
        <dbReference type="ARBA" id="ARBA00023163"/>
    </source>
</evidence>
<gene>
    <name evidence="14" type="ORF">DFK10_06320</name>
</gene>
<reference evidence="15" key="1">
    <citation type="submission" date="2018-05" db="EMBL/GenBank/DDBJ databases">
        <authorList>
            <person name="Du Z."/>
            <person name="Wang X."/>
        </authorList>
    </citation>
    <scope>NUCLEOTIDE SEQUENCE [LARGE SCALE GENOMIC DNA]</scope>
    <source>
        <strain evidence="15">WDS4C29</strain>
    </source>
</reference>
<dbReference type="FunFam" id="3.40.50.2300:FF:000018">
    <property type="entry name" value="DNA-binding transcriptional regulator NtrC"/>
    <property type="match status" value="1"/>
</dbReference>
<evidence type="ECO:0000256" key="1">
    <source>
        <dbReference type="ARBA" id="ARBA00002167"/>
    </source>
</evidence>
<evidence type="ECO:0000313" key="14">
    <source>
        <dbReference type="EMBL" id="PWG17386.1"/>
    </source>
</evidence>
<dbReference type="InterPro" id="IPR011006">
    <property type="entry name" value="CheY-like_superfamily"/>
</dbReference>
<evidence type="ECO:0000256" key="5">
    <source>
        <dbReference type="ARBA" id="ARBA00022741"/>
    </source>
</evidence>
<evidence type="ECO:0000259" key="12">
    <source>
        <dbReference type="PROSITE" id="PS50045"/>
    </source>
</evidence>
<sequence>MTPETILFVDDEDHLRLAARQALHLDDLDVQCFAEAGTALSHVARDFPGILVTDIRMPGMDGLDLMARALEIDPEFPVILVTGHGDVDLAVQSMRDGAYDFLEKPYAPARLISTVRRALDKRRLTLENRALRRQVGRRDTIEARLTGRSGIMTRLRDQIRAIAETEADVLIQGETGTGKEVAARALHRASPRGDKPFVHINCAALPADLIESELFGHEAGAYPGATRARFGKFEHARGGTVFLDEIDAMSQPLQAKLLTAIQNRTISRLGSNDPVELDVRFIAASKRDLEQAAASGDFRADLLYRLNVVTLRLPTLAERREDVPRLFAHLVAEAAARYKRPAPDIPGAVLDAVSARDWPGNVRELRNAADRFALGLALDIGTDTAGDAPDDTLAARLASHEKSLIAASLAANGGRLRDTYESLGLSRKALYEKMQKHGLSRDDFAEPD</sequence>
<keyword evidence="6" id="KW-0067">ATP-binding</keyword>
<dbReference type="Pfam" id="PF00158">
    <property type="entry name" value="Sigma54_activat"/>
    <property type="match status" value="1"/>
</dbReference>
<dbReference type="InterPro" id="IPR003593">
    <property type="entry name" value="AAA+_ATPase"/>
</dbReference>
<dbReference type="SUPFAM" id="SSF52540">
    <property type="entry name" value="P-loop containing nucleoside triphosphate hydrolases"/>
    <property type="match status" value="1"/>
</dbReference>
<dbReference type="PANTHER" id="PTHR32071">
    <property type="entry name" value="TRANSCRIPTIONAL REGULATORY PROTEIN"/>
    <property type="match status" value="1"/>
</dbReference>
<dbReference type="Gene3D" id="3.40.50.300">
    <property type="entry name" value="P-loop containing nucleotide triphosphate hydrolases"/>
    <property type="match status" value="1"/>
</dbReference>